<dbReference type="AlphaFoldDB" id="A0A7W3FMQ5"/>
<organism evidence="2 3">
    <name type="scientific">Stenotrophomonas tumulicola</name>
    <dbReference type="NCBI Taxonomy" id="1685415"/>
    <lineage>
        <taxon>Bacteria</taxon>
        <taxon>Pseudomonadati</taxon>
        <taxon>Pseudomonadota</taxon>
        <taxon>Gammaproteobacteria</taxon>
        <taxon>Lysobacterales</taxon>
        <taxon>Lysobacteraceae</taxon>
        <taxon>Stenotrophomonas</taxon>
    </lineage>
</organism>
<dbReference type="PROSITE" id="PS51257">
    <property type="entry name" value="PROKAR_LIPOPROTEIN"/>
    <property type="match status" value="1"/>
</dbReference>
<proteinExistence type="predicted"/>
<name>A0A7W3FMQ5_9GAMM</name>
<keyword evidence="1" id="KW-0732">Signal</keyword>
<feature type="signal peptide" evidence="1">
    <location>
        <begin position="1"/>
        <end position="17"/>
    </location>
</feature>
<feature type="chain" id="PRO_5031380785" evidence="1">
    <location>
        <begin position="18"/>
        <end position="165"/>
    </location>
</feature>
<dbReference type="EMBL" id="JACGXS010000005">
    <property type="protein sequence ID" value="MBA8682419.1"/>
    <property type="molecule type" value="Genomic_DNA"/>
</dbReference>
<gene>
    <name evidence="2" type="ORF">H4O11_11445</name>
</gene>
<keyword evidence="3" id="KW-1185">Reference proteome</keyword>
<protein>
    <submittedName>
        <fullName evidence="2">Uncharacterized protein</fullName>
    </submittedName>
</protein>
<evidence type="ECO:0000313" key="3">
    <source>
        <dbReference type="Proteomes" id="UP000547058"/>
    </source>
</evidence>
<evidence type="ECO:0000256" key="1">
    <source>
        <dbReference type="SAM" id="SignalP"/>
    </source>
</evidence>
<evidence type="ECO:0000313" key="2">
    <source>
        <dbReference type="EMBL" id="MBA8682419.1"/>
    </source>
</evidence>
<dbReference type="Proteomes" id="UP000547058">
    <property type="component" value="Unassembled WGS sequence"/>
</dbReference>
<sequence length="165" mass="17619">MRTVLLAAVIATTSCHAAENGDTQASAGAQGQGAVASIGDTPKNMSVFASSDCEKSELVDCTAKDSQGRQYVFFDGALSCISVNKHDAKLGATLPAGMLFGEDIEASKEKASSHFRVRFDRGEVDGRIVYSSDFSIQSPTGIKYALELLADEQNKLEEVVQRTDF</sequence>
<reference evidence="2 3" key="1">
    <citation type="submission" date="2020-08" db="EMBL/GenBank/DDBJ databases">
        <title>Stenotrophomonas tumulicola JCM 30961.</title>
        <authorList>
            <person name="Deng Y."/>
        </authorList>
    </citation>
    <scope>NUCLEOTIDE SEQUENCE [LARGE SCALE GENOMIC DNA]</scope>
    <source>
        <strain evidence="2 3">JCM 30961</strain>
    </source>
</reference>
<comment type="caution">
    <text evidence="2">The sequence shown here is derived from an EMBL/GenBank/DDBJ whole genome shotgun (WGS) entry which is preliminary data.</text>
</comment>
<dbReference type="RefSeq" id="WP_182339560.1">
    <property type="nucleotide sequence ID" value="NZ_JACGXS010000005.1"/>
</dbReference>
<accession>A0A7W3FMQ5</accession>